<name>A0A6A5ZT39_9PLEO</name>
<gene>
    <name evidence="8" type="ORF">BDV96DRAFT_136393</name>
</gene>
<evidence type="ECO:0000313" key="8">
    <source>
        <dbReference type="EMBL" id="KAF2122007.1"/>
    </source>
</evidence>
<feature type="domain" description="Zn(2)-C6 fungal-type" evidence="7">
    <location>
        <begin position="17"/>
        <end position="47"/>
    </location>
</feature>
<sequence length="486" mass="56008">MSERPRKRAKHTRSRLGCRVCRIRRIRCDNTHPACVKCSSTGRQCEWFQDDSSTSWALRPSPSARSSDDPLENRSLQYFRRNTVYHFASCTKNWFWTRLILQVADREPCVRYGIVALGSLHEAFQDEHFSNSRLFPHETPSGQYAWKCYTKAVGLLRERIDRESWQGVDVALLCCLLCVGFEWLRGCYVAAETHLRGGLSVLDQWTEVEQSKEGRLSPSSPTGQLIREQIAPMLSRFALQAQTFMATPVPWTALIVGEHQIVPSPDLKRARDELYNLLSQSYTNTCISQHSNTLFTTRRRKCAWLSRKLSEWYSIHACLLGVGTCEGISLLISYTLIKIMVESSVSTDEMQFDCFRPQFRLIVDLVETLATSGPSKLDVDIEMVPVLYYVVVKCRHPLIRRKAISLLVACPRREGLWDGICTARITQYIVDIEEEGLRSIAEEQDVVAAARVCRFCVWTDFDGRKSWVKFKRQGEQNWNKERVLLW</sequence>
<dbReference type="SMART" id="SM00066">
    <property type="entry name" value="GAL4"/>
    <property type="match status" value="1"/>
</dbReference>
<dbReference type="InterPro" id="IPR036864">
    <property type="entry name" value="Zn2-C6_fun-type_DNA-bd_sf"/>
</dbReference>
<evidence type="ECO:0000256" key="6">
    <source>
        <dbReference type="ARBA" id="ARBA00023242"/>
    </source>
</evidence>
<reference evidence="8" key="1">
    <citation type="journal article" date="2020" name="Stud. Mycol.">
        <title>101 Dothideomycetes genomes: a test case for predicting lifestyles and emergence of pathogens.</title>
        <authorList>
            <person name="Haridas S."/>
            <person name="Albert R."/>
            <person name="Binder M."/>
            <person name="Bloem J."/>
            <person name="Labutti K."/>
            <person name="Salamov A."/>
            <person name="Andreopoulos B."/>
            <person name="Baker S."/>
            <person name="Barry K."/>
            <person name="Bills G."/>
            <person name="Bluhm B."/>
            <person name="Cannon C."/>
            <person name="Castanera R."/>
            <person name="Culley D."/>
            <person name="Daum C."/>
            <person name="Ezra D."/>
            <person name="Gonzalez J."/>
            <person name="Henrissat B."/>
            <person name="Kuo A."/>
            <person name="Liang C."/>
            <person name="Lipzen A."/>
            <person name="Lutzoni F."/>
            <person name="Magnuson J."/>
            <person name="Mondo S."/>
            <person name="Nolan M."/>
            <person name="Ohm R."/>
            <person name="Pangilinan J."/>
            <person name="Park H.-J."/>
            <person name="Ramirez L."/>
            <person name="Alfaro M."/>
            <person name="Sun H."/>
            <person name="Tritt A."/>
            <person name="Yoshinaga Y."/>
            <person name="Zwiers L.-H."/>
            <person name="Turgeon B."/>
            <person name="Goodwin S."/>
            <person name="Spatafora J."/>
            <person name="Crous P."/>
            <person name="Grigoriev I."/>
        </authorList>
    </citation>
    <scope>NUCLEOTIDE SEQUENCE</scope>
    <source>
        <strain evidence="8">CBS 627.86</strain>
    </source>
</reference>
<dbReference type="PROSITE" id="PS00463">
    <property type="entry name" value="ZN2_CY6_FUNGAL_1"/>
    <property type="match status" value="1"/>
</dbReference>
<dbReference type="PANTHER" id="PTHR36206:SF12">
    <property type="entry name" value="ASPERCRYPTIN BIOSYNTHESIS CLUSTER-SPECIFIC TRANSCRIPTION REGULATOR ATNN-RELATED"/>
    <property type="match status" value="1"/>
</dbReference>
<organism evidence="8 9">
    <name type="scientific">Lophiotrema nucula</name>
    <dbReference type="NCBI Taxonomy" id="690887"/>
    <lineage>
        <taxon>Eukaryota</taxon>
        <taxon>Fungi</taxon>
        <taxon>Dikarya</taxon>
        <taxon>Ascomycota</taxon>
        <taxon>Pezizomycotina</taxon>
        <taxon>Dothideomycetes</taxon>
        <taxon>Pleosporomycetidae</taxon>
        <taxon>Pleosporales</taxon>
        <taxon>Lophiotremataceae</taxon>
        <taxon>Lophiotrema</taxon>
    </lineage>
</organism>
<evidence type="ECO:0000256" key="2">
    <source>
        <dbReference type="ARBA" id="ARBA00022833"/>
    </source>
</evidence>
<protein>
    <recommendedName>
        <fullName evidence="7">Zn(2)-C6 fungal-type domain-containing protein</fullName>
    </recommendedName>
</protein>
<dbReference type="Pfam" id="PF00172">
    <property type="entry name" value="Zn_clus"/>
    <property type="match status" value="1"/>
</dbReference>
<dbReference type="Gene3D" id="4.10.240.10">
    <property type="entry name" value="Zn(2)-C6 fungal-type DNA-binding domain"/>
    <property type="match status" value="1"/>
</dbReference>
<keyword evidence="1" id="KW-0479">Metal-binding</keyword>
<dbReference type="GO" id="GO:0008270">
    <property type="term" value="F:zinc ion binding"/>
    <property type="evidence" value="ECO:0007669"/>
    <property type="project" value="InterPro"/>
</dbReference>
<dbReference type="Pfam" id="PF11951">
    <property type="entry name" value="Fungal_trans_2"/>
    <property type="match status" value="1"/>
</dbReference>
<dbReference type="PROSITE" id="PS50048">
    <property type="entry name" value="ZN2_CY6_FUNGAL_2"/>
    <property type="match status" value="1"/>
</dbReference>
<proteinExistence type="predicted"/>
<dbReference type="PANTHER" id="PTHR36206">
    <property type="entry name" value="ASPERCRYPTIN BIOSYNTHESIS CLUSTER-SPECIFIC TRANSCRIPTION REGULATOR ATNN-RELATED"/>
    <property type="match status" value="1"/>
</dbReference>
<dbReference type="InterPro" id="IPR021858">
    <property type="entry name" value="Fun_TF"/>
</dbReference>
<evidence type="ECO:0000259" key="7">
    <source>
        <dbReference type="PROSITE" id="PS50048"/>
    </source>
</evidence>
<dbReference type="InterPro" id="IPR052360">
    <property type="entry name" value="Transcr_Regulatory_Proteins"/>
</dbReference>
<keyword evidence="9" id="KW-1185">Reference proteome</keyword>
<dbReference type="GO" id="GO:0003677">
    <property type="term" value="F:DNA binding"/>
    <property type="evidence" value="ECO:0007669"/>
    <property type="project" value="UniProtKB-KW"/>
</dbReference>
<evidence type="ECO:0000256" key="4">
    <source>
        <dbReference type="ARBA" id="ARBA00023125"/>
    </source>
</evidence>
<evidence type="ECO:0000256" key="3">
    <source>
        <dbReference type="ARBA" id="ARBA00023015"/>
    </source>
</evidence>
<keyword evidence="6" id="KW-0539">Nucleus</keyword>
<keyword evidence="5" id="KW-0804">Transcription</keyword>
<dbReference type="AlphaFoldDB" id="A0A6A5ZT39"/>
<dbReference type="EMBL" id="ML977311">
    <property type="protein sequence ID" value="KAF2122007.1"/>
    <property type="molecule type" value="Genomic_DNA"/>
</dbReference>
<keyword evidence="2" id="KW-0862">Zinc</keyword>
<evidence type="ECO:0000256" key="1">
    <source>
        <dbReference type="ARBA" id="ARBA00022723"/>
    </source>
</evidence>
<dbReference type="GO" id="GO:0000981">
    <property type="term" value="F:DNA-binding transcription factor activity, RNA polymerase II-specific"/>
    <property type="evidence" value="ECO:0007669"/>
    <property type="project" value="InterPro"/>
</dbReference>
<keyword evidence="4" id="KW-0238">DNA-binding</keyword>
<dbReference type="OrthoDB" id="2593732at2759"/>
<accession>A0A6A5ZT39</accession>
<evidence type="ECO:0000313" key="9">
    <source>
        <dbReference type="Proteomes" id="UP000799770"/>
    </source>
</evidence>
<evidence type="ECO:0000256" key="5">
    <source>
        <dbReference type="ARBA" id="ARBA00023163"/>
    </source>
</evidence>
<dbReference type="InterPro" id="IPR001138">
    <property type="entry name" value="Zn2Cys6_DnaBD"/>
</dbReference>
<dbReference type="SUPFAM" id="SSF57701">
    <property type="entry name" value="Zn2/Cys6 DNA-binding domain"/>
    <property type="match status" value="1"/>
</dbReference>
<keyword evidence="3" id="KW-0805">Transcription regulation</keyword>
<dbReference type="Proteomes" id="UP000799770">
    <property type="component" value="Unassembled WGS sequence"/>
</dbReference>